<comment type="caution">
    <text evidence="10">The sequence shown here is derived from an EMBL/GenBank/DDBJ whole genome shotgun (WGS) entry which is preliminary data.</text>
</comment>
<organism evidence="10 11">
    <name type="scientific">Aspergillus cristatus</name>
    <name type="common">Chinese Fuzhuan brick tea-fermentation fungus</name>
    <name type="synonym">Eurotium cristatum</name>
    <dbReference type="NCBI Taxonomy" id="573508"/>
    <lineage>
        <taxon>Eukaryota</taxon>
        <taxon>Fungi</taxon>
        <taxon>Dikarya</taxon>
        <taxon>Ascomycota</taxon>
        <taxon>Pezizomycotina</taxon>
        <taxon>Eurotiomycetes</taxon>
        <taxon>Eurotiomycetidae</taxon>
        <taxon>Eurotiales</taxon>
        <taxon>Aspergillaceae</taxon>
        <taxon>Aspergillus</taxon>
        <taxon>Aspergillus subgen. Aspergillus</taxon>
    </lineage>
</organism>
<comment type="similarity">
    <text evidence="7">Belongs to the DyP-type peroxidase family.</text>
</comment>
<accession>A0A1E3B2Z8</accession>
<feature type="domain" description="DyP dimeric alpha+beta barrel" evidence="9">
    <location>
        <begin position="12"/>
        <end position="198"/>
    </location>
</feature>
<evidence type="ECO:0000256" key="3">
    <source>
        <dbReference type="ARBA" id="ARBA00022617"/>
    </source>
</evidence>
<keyword evidence="11" id="KW-1185">Reference proteome</keyword>
<evidence type="ECO:0000256" key="6">
    <source>
        <dbReference type="ARBA" id="ARBA00023004"/>
    </source>
</evidence>
<keyword evidence="5" id="KW-0560">Oxidoreductase</keyword>
<reference evidence="10 11" key="1">
    <citation type="journal article" date="2016" name="BMC Genomics">
        <title>Comparative genomic and transcriptomic analyses of the Fuzhuan brick tea-fermentation fungus Aspergillus cristatus.</title>
        <authorList>
            <person name="Ge Y."/>
            <person name="Wang Y."/>
            <person name="Liu Y."/>
            <person name="Tan Y."/>
            <person name="Ren X."/>
            <person name="Zhang X."/>
            <person name="Hyde K.D."/>
            <person name="Liu Y."/>
            <person name="Liu Z."/>
        </authorList>
    </citation>
    <scope>NUCLEOTIDE SEQUENCE [LARGE SCALE GENOMIC DNA]</scope>
    <source>
        <strain evidence="10 11">GZAAS20.1005</strain>
    </source>
</reference>
<evidence type="ECO:0000256" key="1">
    <source>
        <dbReference type="ARBA" id="ARBA00001970"/>
    </source>
</evidence>
<comment type="cofactor">
    <cofactor evidence="1">
        <name>heme b</name>
        <dbReference type="ChEBI" id="CHEBI:60344"/>
    </cofactor>
</comment>
<dbReference type="PANTHER" id="PTHR30521">
    <property type="entry name" value="DEFERROCHELATASE/PEROXIDASE"/>
    <property type="match status" value="1"/>
</dbReference>
<keyword evidence="2" id="KW-0575">Peroxidase</keyword>
<dbReference type="Pfam" id="PF21105">
    <property type="entry name" value="DyP_N"/>
    <property type="match status" value="1"/>
</dbReference>
<dbReference type="STRING" id="573508.A0A1E3B2Z8"/>
<sequence length="519" mass="59224">MVMKSSHVNIDNIQGSIWPRLPKYYETFLFFKIKDTDAFKTHLRSFADKITTGAQCKEYFVDTDDLPQATPGKPRKDTPPAQRKPFEAVNISLSYKGIEKLVMQYKANKLDDELHIKGMYKDLVFEGPDQPERLAPEYKPPPGYQAANDDWRVDGLFIVTAQTDDKLQEKIKQVQTAFKIGTDSPSIEIAFTKKGNLRNADGQAKKAEGGKVSLHGREHFGFEDEISQPQIRGLDPEPRQGEPSSVSPGWIFTGLEGDKAVQPEWATEGSFLVFREIEQKVPEFEKFVKEQSKSMSSFDDGTGEKLGAYLMGRWKNGSPIELDPNNDKPEHVFANNFDFDHSRSRVKNTKCPFAAHIRKMRPRADLYIDRDDSDDSDDEEVIANKQVINSNVIIRRSITFGPEVDEEKEKEETKERRGIYFLCYQSSIRNGFNFLVTRWASNKVFPPNKDIDEGPGVDAFISQRNRPDHPEGHVSIFNKSDDDHPHLLKLGYLPWIDQRGGEYFFTPSIKALKTTLSEE</sequence>
<dbReference type="GO" id="GO:0005829">
    <property type="term" value="C:cytosol"/>
    <property type="evidence" value="ECO:0007669"/>
    <property type="project" value="TreeGrafter"/>
</dbReference>
<keyword evidence="4" id="KW-0479">Metal-binding</keyword>
<dbReference type="InterPro" id="IPR049509">
    <property type="entry name" value="DyP_N"/>
</dbReference>
<dbReference type="InterPro" id="IPR006314">
    <property type="entry name" value="Dyp_peroxidase"/>
</dbReference>
<dbReference type="PANTHER" id="PTHR30521:SF4">
    <property type="entry name" value="DEFERROCHELATASE"/>
    <property type="match status" value="1"/>
</dbReference>
<evidence type="ECO:0000256" key="8">
    <source>
        <dbReference type="SAM" id="MobiDB-lite"/>
    </source>
</evidence>
<dbReference type="EMBL" id="JXNT01000018">
    <property type="protein sequence ID" value="ODM15191.1"/>
    <property type="molecule type" value="Genomic_DNA"/>
</dbReference>
<evidence type="ECO:0000313" key="10">
    <source>
        <dbReference type="EMBL" id="ODM15191.1"/>
    </source>
</evidence>
<gene>
    <name evidence="10" type="ORF">SI65_09430</name>
</gene>
<evidence type="ECO:0000256" key="5">
    <source>
        <dbReference type="ARBA" id="ARBA00023002"/>
    </source>
</evidence>
<evidence type="ECO:0000256" key="2">
    <source>
        <dbReference type="ARBA" id="ARBA00022559"/>
    </source>
</evidence>
<dbReference type="SUPFAM" id="SSF54909">
    <property type="entry name" value="Dimeric alpha+beta barrel"/>
    <property type="match status" value="1"/>
</dbReference>
<dbReference type="GO" id="GO:0046872">
    <property type="term" value="F:metal ion binding"/>
    <property type="evidence" value="ECO:0007669"/>
    <property type="project" value="UniProtKB-KW"/>
</dbReference>
<keyword evidence="6" id="KW-0408">Iron</keyword>
<dbReference type="OrthoDB" id="3207336at2759"/>
<dbReference type="VEuPathDB" id="FungiDB:SI65_09430"/>
<dbReference type="NCBIfam" id="TIGR01413">
    <property type="entry name" value="Dyp_perox_fam"/>
    <property type="match status" value="1"/>
</dbReference>
<dbReference type="AlphaFoldDB" id="A0A1E3B2Z8"/>
<dbReference type="PROSITE" id="PS51404">
    <property type="entry name" value="DYP_PEROXIDASE"/>
    <property type="match status" value="1"/>
</dbReference>
<dbReference type="Proteomes" id="UP000094569">
    <property type="component" value="Unassembled WGS sequence"/>
</dbReference>
<dbReference type="GO" id="GO:0004601">
    <property type="term" value="F:peroxidase activity"/>
    <property type="evidence" value="ECO:0007669"/>
    <property type="project" value="UniProtKB-KW"/>
</dbReference>
<protein>
    <recommendedName>
        <fullName evidence="9">DyP dimeric alpha+beta barrel domain-containing protein</fullName>
    </recommendedName>
</protein>
<feature type="region of interest" description="Disordered" evidence="8">
    <location>
        <begin position="63"/>
        <end position="83"/>
    </location>
</feature>
<name>A0A1E3B2Z8_ASPCR</name>
<keyword evidence="3" id="KW-0349">Heme</keyword>
<dbReference type="InterPro" id="IPR011008">
    <property type="entry name" value="Dimeric_a/b-barrel"/>
</dbReference>
<proteinExistence type="inferred from homology"/>
<evidence type="ECO:0000313" key="11">
    <source>
        <dbReference type="Proteomes" id="UP000094569"/>
    </source>
</evidence>
<dbReference type="GO" id="GO:0020037">
    <property type="term" value="F:heme binding"/>
    <property type="evidence" value="ECO:0007669"/>
    <property type="project" value="InterPro"/>
</dbReference>
<evidence type="ECO:0000256" key="7">
    <source>
        <dbReference type="ARBA" id="ARBA00025737"/>
    </source>
</evidence>
<feature type="region of interest" description="Disordered" evidence="8">
    <location>
        <begin position="226"/>
        <end position="246"/>
    </location>
</feature>
<evidence type="ECO:0000259" key="9">
    <source>
        <dbReference type="Pfam" id="PF21105"/>
    </source>
</evidence>
<evidence type="ECO:0000256" key="4">
    <source>
        <dbReference type="ARBA" id="ARBA00022723"/>
    </source>
</evidence>